<name>X1AZ36_9ZZZZ</name>
<reference evidence="1" key="1">
    <citation type="journal article" date="2014" name="Front. Microbiol.">
        <title>High frequency of phylogenetically diverse reductive dehalogenase-homologous genes in deep subseafloor sedimentary metagenomes.</title>
        <authorList>
            <person name="Kawai M."/>
            <person name="Futagami T."/>
            <person name="Toyoda A."/>
            <person name="Takaki Y."/>
            <person name="Nishi S."/>
            <person name="Hori S."/>
            <person name="Arai W."/>
            <person name="Tsubouchi T."/>
            <person name="Morono Y."/>
            <person name="Uchiyama I."/>
            <person name="Ito T."/>
            <person name="Fujiyama A."/>
            <person name="Inagaki F."/>
            <person name="Takami H."/>
        </authorList>
    </citation>
    <scope>NUCLEOTIDE SEQUENCE</scope>
    <source>
        <strain evidence="1">Expedition CK06-06</strain>
    </source>
</reference>
<comment type="caution">
    <text evidence="1">The sequence shown here is derived from an EMBL/GenBank/DDBJ whole genome shotgun (WGS) entry which is preliminary data.</text>
</comment>
<organism evidence="1">
    <name type="scientific">marine sediment metagenome</name>
    <dbReference type="NCBI Taxonomy" id="412755"/>
    <lineage>
        <taxon>unclassified sequences</taxon>
        <taxon>metagenomes</taxon>
        <taxon>ecological metagenomes</taxon>
    </lineage>
</organism>
<proteinExistence type="predicted"/>
<dbReference type="AlphaFoldDB" id="X1AZ36"/>
<dbReference type="EMBL" id="BART01016944">
    <property type="protein sequence ID" value="GAG88015.1"/>
    <property type="molecule type" value="Genomic_DNA"/>
</dbReference>
<protein>
    <submittedName>
        <fullName evidence="1">Uncharacterized protein</fullName>
    </submittedName>
</protein>
<sequence length="39" mass="4766">MSKFLKRIWGFPLLSVKYSSRKKESWLRNIKARGMPYDF</sequence>
<evidence type="ECO:0000313" key="1">
    <source>
        <dbReference type="EMBL" id="GAG88015.1"/>
    </source>
</evidence>
<accession>X1AZ36</accession>
<gene>
    <name evidence="1" type="ORF">S01H4_32416</name>
</gene>